<organism evidence="7 8">
    <name type="scientific">Cardiosporidium cionae</name>
    <dbReference type="NCBI Taxonomy" id="476202"/>
    <lineage>
        <taxon>Eukaryota</taxon>
        <taxon>Sar</taxon>
        <taxon>Alveolata</taxon>
        <taxon>Apicomplexa</taxon>
        <taxon>Aconoidasida</taxon>
        <taxon>Nephromycida</taxon>
        <taxon>Cardiosporidium</taxon>
    </lineage>
</organism>
<dbReference type="InterPro" id="IPR019153">
    <property type="entry name" value="DDRGK_dom-contain"/>
</dbReference>
<feature type="compositionally biased region" description="Basic and acidic residues" evidence="5">
    <location>
        <begin position="109"/>
        <end position="135"/>
    </location>
</feature>
<evidence type="ECO:0000256" key="4">
    <source>
        <dbReference type="ARBA" id="ARBA00023136"/>
    </source>
</evidence>
<evidence type="ECO:0000256" key="6">
    <source>
        <dbReference type="SAM" id="Phobius"/>
    </source>
</evidence>
<evidence type="ECO:0000256" key="3">
    <source>
        <dbReference type="ARBA" id="ARBA00022989"/>
    </source>
</evidence>
<keyword evidence="2 6" id="KW-0812">Transmembrane</keyword>
<keyword evidence="4 6" id="KW-0472">Membrane</keyword>
<dbReference type="InterPro" id="IPR050899">
    <property type="entry name" value="DDRGK_domain-containing"/>
</dbReference>
<keyword evidence="8" id="KW-1185">Reference proteome</keyword>
<evidence type="ECO:0000313" key="7">
    <source>
        <dbReference type="EMBL" id="KAF8819662.1"/>
    </source>
</evidence>
<proteinExistence type="predicted"/>
<keyword evidence="3 6" id="KW-1133">Transmembrane helix</keyword>
<feature type="transmembrane region" description="Helical" evidence="6">
    <location>
        <begin position="13"/>
        <end position="31"/>
    </location>
</feature>
<dbReference type="Proteomes" id="UP000823046">
    <property type="component" value="Unassembled WGS sequence"/>
</dbReference>
<dbReference type="InterPro" id="IPR036388">
    <property type="entry name" value="WH-like_DNA-bd_sf"/>
</dbReference>
<protein>
    <recommendedName>
        <fullName evidence="9">DDRGK domain-containing protein 1</fullName>
    </recommendedName>
</protein>
<dbReference type="EMBL" id="JADAQX010000650">
    <property type="protein sequence ID" value="KAF8819662.1"/>
    <property type="molecule type" value="Genomic_DNA"/>
</dbReference>
<gene>
    <name evidence="7" type="ORF">IE077_000695</name>
</gene>
<dbReference type="PANTHER" id="PTHR48176:SF1">
    <property type="entry name" value="DDRGK DOMAIN-CONTAINING PROTEIN 1"/>
    <property type="match status" value="1"/>
</dbReference>
<dbReference type="PANTHER" id="PTHR48176">
    <property type="entry name" value="DDRGK DOMAIN-CONTAINING PROTEIN 1"/>
    <property type="match status" value="1"/>
</dbReference>
<accession>A0ABQ7J6N6</accession>
<dbReference type="SUPFAM" id="SSF46785">
    <property type="entry name" value="Winged helix' DNA-binding domain"/>
    <property type="match status" value="1"/>
</dbReference>
<evidence type="ECO:0000256" key="2">
    <source>
        <dbReference type="ARBA" id="ARBA00022692"/>
    </source>
</evidence>
<evidence type="ECO:0008006" key="9">
    <source>
        <dbReference type="Google" id="ProtNLM"/>
    </source>
</evidence>
<evidence type="ECO:0000256" key="1">
    <source>
        <dbReference type="ARBA" id="ARBA00004167"/>
    </source>
</evidence>
<feature type="region of interest" description="Disordered" evidence="5">
    <location>
        <begin position="99"/>
        <end position="135"/>
    </location>
</feature>
<name>A0ABQ7J6N6_9APIC</name>
<evidence type="ECO:0000313" key="8">
    <source>
        <dbReference type="Proteomes" id="UP000823046"/>
    </source>
</evidence>
<reference evidence="7 8" key="1">
    <citation type="journal article" date="2020" name="bioRxiv">
        <title>Metabolic contributions of an alphaproteobacterial endosymbiont in the apicomplexan Cardiosporidium cionae.</title>
        <authorList>
            <person name="Hunter E.S."/>
            <person name="Paight C.J."/>
            <person name="Lane C.E."/>
        </authorList>
    </citation>
    <scope>NUCLEOTIDE SEQUENCE [LARGE SCALE GENOMIC DNA]</scope>
    <source>
        <strain evidence="7">ESH_2018</strain>
    </source>
</reference>
<evidence type="ECO:0000256" key="5">
    <source>
        <dbReference type="SAM" id="MobiDB-lite"/>
    </source>
</evidence>
<dbReference type="Pfam" id="PF09756">
    <property type="entry name" value="DDRGK"/>
    <property type="match status" value="1"/>
</dbReference>
<comment type="subcellular location">
    <subcellularLocation>
        <location evidence="1">Membrane</location>
        <topology evidence="1">Single-pass membrane protein</topology>
    </subcellularLocation>
</comment>
<sequence>MASPVLLLASLDFWFIVGAIVILIFSVYWIYRINQPAEAEGDMAISGASHRIQRRVIDHLTQSSTRSILGQTELRSLVSPVGHSVNTGISQNIETATKVGVKEQRRRAQKEAKQEERENMQQLRENKQQKADEKWASYMRKQQEKEGELAKNLQEEKRIQDAQRKRDDEVYQQWKATFAIESSGHSNNATDTMNELLSKFISYIKKRKVVALDDLAREFDLKTKDVIARIRDLEKIEELNGVFDDRGKYIHITINEMTQLVDYINRKGRISKEDDLVQACNRIIRLHPSDTVISELKDLEQNAMNLIASLELN</sequence>
<dbReference type="Gene3D" id="1.10.10.10">
    <property type="entry name" value="Winged helix-like DNA-binding domain superfamily/Winged helix DNA-binding domain"/>
    <property type="match status" value="1"/>
</dbReference>
<comment type="caution">
    <text evidence="7">The sequence shown here is derived from an EMBL/GenBank/DDBJ whole genome shotgun (WGS) entry which is preliminary data.</text>
</comment>
<dbReference type="SMART" id="SM01128">
    <property type="entry name" value="DDRGK"/>
    <property type="match status" value="1"/>
</dbReference>
<dbReference type="InterPro" id="IPR036390">
    <property type="entry name" value="WH_DNA-bd_sf"/>
</dbReference>